<dbReference type="Proteomes" id="UP000777935">
    <property type="component" value="Unassembled WGS sequence"/>
</dbReference>
<evidence type="ECO:0000313" key="2">
    <source>
        <dbReference type="Proteomes" id="UP000777935"/>
    </source>
</evidence>
<protein>
    <recommendedName>
        <fullName evidence="3">Glycerol-3-phosphate dehydrogenase</fullName>
    </recommendedName>
</protein>
<sequence length="188" mass="20920">MSDPVTNTEIENVLSSIRRLVAEDPQVVATNNGPAERLVLSDTDRVAQAMKAQNAIGQSDPVTEKQPAKQDTIIDRARVQIVDFSDIKALDGKSAANRTKVEAHTVIEEEVTTQPLATVEQEDDFADDEPVDILAEEVISIDEESLRDMVAELVRQELQGELGERITRNVRKLIRREIHRALASQELD</sequence>
<gene>
    <name evidence="1" type="ORF">HRQ87_15335</name>
</gene>
<organism evidence="1 2">
    <name type="scientific">Parasulfitobacter algicola</name>
    <dbReference type="NCBI Taxonomy" id="2614809"/>
    <lineage>
        <taxon>Bacteria</taxon>
        <taxon>Pseudomonadati</taxon>
        <taxon>Pseudomonadota</taxon>
        <taxon>Alphaproteobacteria</taxon>
        <taxon>Rhodobacterales</taxon>
        <taxon>Roseobacteraceae</taxon>
        <taxon>Parasulfitobacter</taxon>
    </lineage>
</organism>
<reference evidence="1 2" key="1">
    <citation type="submission" date="2020-06" db="EMBL/GenBank/DDBJ databases">
        <title>Sulfitobacter algicola sp. nov., isolated from green algae.</title>
        <authorList>
            <person name="Wang C."/>
        </authorList>
    </citation>
    <scope>NUCLEOTIDE SEQUENCE [LARGE SCALE GENOMIC DNA]</scope>
    <source>
        <strain evidence="1 2">1151</strain>
    </source>
</reference>
<dbReference type="EMBL" id="JABUFE010000010">
    <property type="protein sequence ID" value="NSX56167.1"/>
    <property type="molecule type" value="Genomic_DNA"/>
</dbReference>
<evidence type="ECO:0000313" key="1">
    <source>
        <dbReference type="EMBL" id="NSX56167.1"/>
    </source>
</evidence>
<evidence type="ECO:0008006" key="3">
    <source>
        <dbReference type="Google" id="ProtNLM"/>
    </source>
</evidence>
<accession>A0ABX2IYD6</accession>
<comment type="caution">
    <text evidence="1">The sequence shown here is derived from an EMBL/GenBank/DDBJ whole genome shotgun (WGS) entry which is preliminary data.</text>
</comment>
<dbReference type="RefSeq" id="WP_174139224.1">
    <property type="nucleotide sequence ID" value="NZ_JABUFE010000010.1"/>
</dbReference>
<proteinExistence type="predicted"/>
<name>A0ABX2IYD6_9RHOB</name>
<keyword evidence="2" id="KW-1185">Reference proteome</keyword>